<evidence type="ECO:0000313" key="2">
    <source>
        <dbReference type="Proteomes" id="UP000056109"/>
    </source>
</evidence>
<organism evidence="1 2">
    <name type="scientific">Acetobacter senegalensis</name>
    <dbReference type="NCBI Taxonomy" id="446692"/>
    <lineage>
        <taxon>Bacteria</taxon>
        <taxon>Pseudomonadati</taxon>
        <taxon>Pseudomonadota</taxon>
        <taxon>Alphaproteobacteria</taxon>
        <taxon>Acetobacterales</taxon>
        <taxon>Acetobacteraceae</taxon>
        <taxon>Acetobacter</taxon>
    </lineage>
</organism>
<proteinExistence type="predicted"/>
<dbReference type="EMBL" id="LN606600">
    <property type="protein sequence ID" value="CEF40435.1"/>
    <property type="molecule type" value="Genomic_DNA"/>
</dbReference>
<protein>
    <submittedName>
        <fullName evidence="1">Uncharacterized protein</fullName>
    </submittedName>
</protein>
<evidence type="ECO:0000313" key="1">
    <source>
        <dbReference type="EMBL" id="CEF40435.1"/>
    </source>
</evidence>
<dbReference type="Proteomes" id="UP000056109">
    <property type="component" value="Chromosome I"/>
</dbReference>
<accession>A0A0U5B7C2</accession>
<dbReference type="AlphaFoldDB" id="A0A0U5B7C2"/>
<keyword evidence="2" id="KW-1185">Reference proteome</keyword>
<reference evidence="2" key="1">
    <citation type="submission" date="2014-09" db="EMBL/GenBank/DDBJ databases">
        <authorList>
            <person name="Illeghems K.G."/>
        </authorList>
    </citation>
    <scope>NUCLEOTIDE SEQUENCE [LARGE SCALE GENOMIC DNA]</scope>
    <source>
        <strain evidence="2">108B</strain>
    </source>
</reference>
<dbReference type="KEGG" id="asz:ASN_1052"/>
<gene>
    <name evidence="1" type="ORF">ASN_1052</name>
</gene>
<name>A0A0U5B7C2_9PROT</name>
<sequence>MQGWDMPEDVSEATIKAQAYSYIMLCLLQRLERREPGLINDLLDGIKADYEASKTHAQNRPPVSLIFEEAISFLARAKQGAES</sequence>
<dbReference type="PATRIC" id="fig|446692.3.peg.1050"/>